<dbReference type="GO" id="GO:0003700">
    <property type="term" value="F:DNA-binding transcription factor activity"/>
    <property type="evidence" value="ECO:0007669"/>
    <property type="project" value="TreeGrafter"/>
</dbReference>
<dbReference type="InterPro" id="IPR018490">
    <property type="entry name" value="cNMP-bd_dom_sf"/>
</dbReference>
<reference evidence="3 4" key="1">
    <citation type="submission" date="2020-04" db="EMBL/GenBank/DDBJ databases">
        <title>Perkinsus olseni comparative genomics.</title>
        <authorList>
            <person name="Bogema D.R."/>
        </authorList>
    </citation>
    <scope>NUCLEOTIDE SEQUENCE [LARGE SCALE GENOMIC DNA]</scope>
    <source>
        <strain evidence="3">ATCC PRA-205</strain>
    </source>
</reference>
<proteinExistence type="predicted"/>
<feature type="domain" description="Cyclic nucleotide-binding" evidence="2">
    <location>
        <begin position="72"/>
        <end position="189"/>
    </location>
</feature>
<evidence type="ECO:0000313" key="3">
    <source>
        <dbReference type="EMBL" id="KAF4698155.1"/>
    </source>
</evidence>
<evidence type="ECO:0000256" key="1">
    <source>
        <dbReference type="SAM" id="MobiDB-lite"/>
    </source>
</evidence>
<dbReference type="EMBL" id="JABANM010035353">
    <property type="protein sequence ID" value="KAF4698155.1"/>
    <property type="molecule type" value="Genomic_DNA"/>
</dbReference>
<comment type="caution">
    <text evidence="3">The sequence shown here is derived from an EMBL/GenBank/DDBJ whole genome shotgun (WGS) entry which is preliminary data.</text>
</comment>
<dbReference type="PANTHER" id="PTHR24567">
    <property type="entry name" value="CRP FAMILY TRANSCRIPTIONAL REGULATORY PROTEIN"/>
    <property type="match status" value="1"/>
</dbReference>
<name>A0A7J6PQ11_PEROL</name>
<dbReference type="SUPFAM" id="SSF51206">
    <property type="entry name" value="cAMP-binding domain-like"/>
    <property type="match status" value="1"/>
</dbReference>
<dbReference type="GO" id="GO:0005829">
    <property type="term" value="C:cytosol"/>
    <property type="evidence" value="ECO:0007669"/>
    <property type="project" value="TreeGrafter"/>
</dbReference>
<dbReference type="Gene3D" id="2.60.120.10">
    <property type="entry name" value="Jelly Rolls"/>
    <property type="match status" value="1"/>
</dbReference>
<dbReference type="PROSITE" id="PS50042">
    <property type="entry name" value="CNMP_BINDING_3"/>
    <property type="match status" value="1"/>
</dbReference>
<organism evidence="3 4">
    <name type="scientific">Perkinsus olseni</name>
    <name type="common">Perkinsus atlanticus</name>
    <dbReference type="NCBI Taxonomy" id="32597"/>
    <lineage>
        <taxon>Eukaryota</taxon>
        <taxon>Sar</taxon>
        <taxon>Alveolata</taxon>
        <taxon>Perkinsozoa</taxon>
        <taxon>Perkinsea</taxon>
        <taxon>Perkinsida</taxon>
        <taxon>Perkinsidae</taxon>
        <taxon>Perkinsus</taxon>
    </lineage>
</organism>
<feature type="compositionally biased region" description="Basic and acidic residues" evidence="1">
    <location>
        <begin position="226"/>
        <end position="236"/>
    </location>
</feature>
<dbReference type="InterPro" id="IPR050397">
    <property type="entry name" value="Env_Response_Regulators"/>
</dbReference>
<dbReference type="InterPro" id="IPR000595">
    <property type="entry name" value="cNMP-bd_dom"/>
</dbReference>
<accession>A0A7J6PQ11</accession>
<sequence>MSGTVGSSSAAGLSNYAGLPTLESYEDLANLSYDMYDQQVVYESEEDRATMIRNLCRTLVGKIFGDGLIDPLLEKMQHMEVSRGDVVYEEGQIARGAYLVVSGELSLYTGPVRVHTHMGGDFSPLTQARIGPAMDIPRTRRQNHRIRVVGSGDFLCDSAIYGVFPHSNTMIADSYATVLLLPRDSVLRLEHENPKEAMRLHFVMATRLSREVVSLKIKKKSRRQRERAQKGSDSRAGRLTGNSGGSSSELPQDDAGVGDSGWRGLYRRLTDQRQYARRHMSACD</sequence>
<dbReference type="PANTHER" id="PTHR24567:SF26">
    <property type="entry name" value="REGULATORY PROTEIN YEIL"/>
    <property type="match status" value="1"/>
</dbReference>
<dbReference type="CDD" id="cd00038">
    <property type="entry name" value="CAP_ED"/>
    <property type="match status" value="1"/>
</dbReference>
<evidence type="ECO:0000259" key="2">
    <source>
        <dbReference type="PROSITE" id="PS50042"/>
    </source>
</evidence>
<protein>
    <recommendedName>
        <fullName evidence="2">Cyclic nucleotide-binding domain-containing protein</fullName>
    </recommendedName>
</protein>
<dbReference type="AlphaFoldDB" id="A0A7J6PQ11"/>
<feature type="region of interest" description="Disordered" evidence="1">
    <location>
        <begin position="217"/>
        <end position="262"/>
    </location>
</feature>
<dbReference type="InterPro" id="IPR014710">
    <property type="entry name" value="RmlC-like_jellyroll"/>
</dbReference>
<dbReference type="Proteomes" id="UP000574390">
    <property type="component" value="Unassembled WGS sequence"/>
</dbReference>
<gene>
    <name evidence="3" type="ORF">FOZ62_013248</name>
</gene>
<evidence type="ECO:0000313" key="4">
    <source>
        <dbReference type="Proteomes" id="UP000574390"/>
    </source>
</evidence>